<dbReference type="AlphaFoldDB" id="A0A1F8F4R3"/>
<proteinExistence type="predicted"/>
<organism evidence="1 2">
    <name type="scientific">Candidatus Yanofskybacteria bacterium RIFCSPHIGHO2_01_FULL_45_42</name>
    <dbReference type="NCBI Taxonomy" id="1802671"/>
    <lineage>
        <taxon>Bacteria</taxon>
        <taxon>Candidatus Yanofskyibacteriota</taxon>
    </lineage>
</organism>
<gene>
    <name evidence="1" type="ORF">A2750_03220</name>
</gene>
<dbReference type="EMBL" id="MGJL01000010">
    <property type="protein sequence ID" value="OGN08145.1"/>
    <property type="molecule type" value="Genomic_DNA"/>
</dbReference>
<evidence type="ECO:0000313" key="2">
    <source>
        <dbReference type="Proteomes" id="UP000178023"/>
    </source>
</evidence>
<name>A0A1F8F4R3_9BACT</name>
<evidence type="ECO:0000313" key="1">
    <source>
        <dbReference type="EMBL" id="OGN08145.1"/>
    </source>
</evidence>
<comment type="caution">
    <text evidence="1">The sequence shown here is derived from an EMBL/GenBank/DDBJ whole genome shotgun (WGS) entry which is preliminary data.</text>
</comment>
<protein>
    <recommendedName>
        <fullName evidence="3">Four helix bundle protein</fullName>
    </recommendedName>
</protein>
<reference evidence="1 2" key="1">
    <citation type="journal article" date="2016" name="Nat. Commun.">
        <title>Thousands of microbial genomes shed light on interconnected biogeochemical processes in an aquifer system.</title>
        <authorList>
            <person name="Anantharaman K."/>
            <person name="Brown C.T."/>
            <person name="Hug L.A."/>
            <person name="Sharon I."/>
            <person name="Castelle C.J."/>
            <person name="Probst A.J."/>
            <person name="Thomas B.C."/>
            <person name="Singh A."/>
            <person name="Wilkins M.J."/>
            <person name="Karaoz U."/>
            <person name="Brodie E.L."/>
            <person name="Williams K.H."/>
            <person name="Hubbard S.S."/>
            <person name="Banfield J.F."/>
        </authorList>
    </citation>
    <scope>NUCLEOTIDE SEQUENCE [LARGE SCALE GENOMIC DNA]</scope>
</reference>
<evidence type="ECO:0008006" key="3">
    <source>
        <dbReference type="Google" id="ProtNLM"/>
    </source>
</evidence>
<accession>A0A1F8F4R3</accession>
<sequence>MLCFFTKNKRAWGDSERTFQSGTNLEVLKVFVRLSSEIEIINVAIYIELESGLQEISKMTNGWIKYLTQEAPQKELL</sequence>
<dbReference type="Gene3D" id="1.20.1440.60">
    <property type="entry name" value="23S rRNA-intervening sequence"/>
    <property type="match status" value="1"/>
</dbReference>
<dbReference type="Proteomes" id="UP000178023">
    <property type="component" value="Unassembled WGS sequence"/>
</dbReference>
<dbReference type="InterPro" id="IPR036583">
    <property type="entry name" value="23S_rRNA_IVS_sf"/>
</dbReference>